<dbReference type="AlphaFoldDB" id="A0A0F6VZK1"/>
<reference evidence="1 2" key="1">
    <citation type="submission" date="2015-03" db="EMBL/GenBank/DDBJ databases">
        <title>Genome assembly of Sandaracinus amylolyticus DSM 53668.</title>
        <authorList>
            <person name="Sharma G."/>
            <person name="Subramanian S."/>
        </authorList>
    </citation>
    <scope>NUCLEOTIDE SEQUENCE [LARGE SCALE GENOMIC DNA]</scope>
    <source>
        <strain evidence="1 2">DSM 53668</strain>
    </source>
</reference>
<accession>A0A0F6VZK1</accession>
<evidence type="ECO:0000313" key="1">
    <source>
        <dbReference type="EMBL" id="AKF03650.1"/>
    </source>
</evidence>
<keyword evidence="2" id="KW-1185">Reference proteome</keyword>
<sequence>MGSRGDIHRNQVVMSTVREPDNAHCATAQVRATRTCSTSTSRGRYARRQ</sequence>
<dbReference type="EMBL" id="CP011125">
    <property type="protein sequence ID" value="AKF03650.1"/>
    <property type="molecule type" value="Genomic_DNA"/>
</dbReference>
<dbReference type="KEGG" id="samy:DB32_000799"/>
<proteinExistence type="predicted"/>
<organism evidence="1 2">
    <name type="scientific">Sandaracinus amylolyticus</name>
    <dbReference type="NCBI Taxonomy" id="927083"/>
    <lineage>
        <taxon>Bacteria</taxon>
        <taxon>Pseudomonadati</taxon>
        <taxon>Myxococcota</taxon>
        <taxon>Polyangia</taxon>
        <taxon>Polyangiales</taxon>
        <taxon>Sandaracinaceae</taxon>
        <taxon>Sandaracinus</taxon>
    </lineage>
</organism>
<dbReference type="STRING" id="927083.DB32_000799"/>
<name>A0A0F6VZK1_9BACT</name>
<gene>
    <name evidence="1" type="ORF">DB32_000799</name>
</gene>
<dbReference type="Proteomes" id="UP000034883">
    <property type="component" value="Chromosome"/>
</dbReference>
<evidence type="ECO:0000313" key="2">
    <source>
        <dbReference type="Proteomes" id="UP000034883"/>
    </source>
</evidence>
<protein>
    <submittedName>
        <fullName evidence="1">Uncharacterized protein</fullName>
    </submittedName>
</protein>